<evidence type="ECO:0000256" key="6">
    <source>
        <dbReference type="ARBA" id="ARBA00023136"/>
    </source>
</evidence>
<dbReference type="InterPro" id="IPR014743">
    <property type="entry name" value="Cl-channel_core"/>
</dbReference>
<dbReference type="SUPFAM" id="SSF81340">
    <property type="entry name" value="Clc chloride channel"/>
    <property type="match status" value="1"/>
</dbReference>
<keyword evidence="5" id="KW-0406">Ion transport</keyword>
<gene>
    <name evidence="11" type="ORF">ESZ36_03455</name>
</gene>
<comment type="caution">
    <text evidence="11">The sequence shown here is derived from an EMBL/GenBank/DDBJ whole genome shotgun (WGS) entry which is preliminary data.</text>
</comment>
<feature type="transmembrane region" description="Helical" evidence="10">
    <location>
        <begin position="21"/>
        <end position="43"/>
    </location>
</feature>
<dbReference type="SUPFAM" id="SSF54631">
    <property type="entry name" value="CBS-domain pair"/>
    <property type="match status" value="1"/>
</dbReference>
<dbReference type="GO" id="GO:0034707">
    <property type="term" value="C:chloride channel complex"/>
    <property type="evidence" value="ECO:0007669"/>
    <property type="project" value="UniProtKB-KW"/>
</dbReference>
<evidence type="ECO:0000256" key="5">
    <source>
        <dbReference type="ARBA" id="ARBA00023065"/>
    </source>
</evidence>
<dbReference type="PANTHER" id="PTHR43427">
    <property type="entry name" value="CHLORIDE CHANNEL PROTEIN CLC-E"/>
    <property type="match status" value="1"/>
</dbReference>
<dbReference type="Pfam" id="PF00654">
    <property type="entry name" value="Voltage_CLC"/>
    <property type="match status" value="1"/>
</dbReference>
<accession>A0A5C6QPZ3</accession>
<keyword evidence="7" id="KW-0869">Chloride channel</keyword>
<dbReference type="RefSeq" id="WP_146783614.1">
    <property type="nucleotide sequence ID" value="NZ_VOLT01000002.1"/>
</dbReference>
<feature type="transmembrane region" description="Helical" evidence="10">
    <location>
        <begin position="392"/>
        <end position="413"/>
    </location>
</feature>
<dbReference type="InterPro" id="IPR050368">
    <property type="entry name" value="ClC-type_chloride_channel"/>
</dbReference>
<feature type="transmembrane region" description="Helical" evidence="10">
    <location>
        <begin position="233"/>
        <end position="253"/>
    </location>
</feature>
<reference evidence="11 12" key="1">
    <citation type="submission" date="2019-07" db="EMBL/GenBank/DDBJ databases">
        <title>Genomes of sea-ice associated Colwellia species.</title>
        <authorList>
            <person name="Bowman J.P."/>
        </authorList>
    </citation>
    <scope>NUCLEOTIDE SEQUENCE [LARGE SCALE GENOMIC DNA]</scope>
    <source>
        <strain evidence="11 12">ACAM 459</strain>
    </source>
</reference>
<feature type="transmembrane region" description="Helical" evidence="10">
    <location>
        <begin position="304"/>
        <end position="324"/>
    </location>
</feature>
<name>A0A5C6QPZ3_9GAMM</name>
<dbReference type="OrthoDB" id="9767361at2"/>
<evidence type="ECO:0000256" key="2">
    <source>
        <dbReference type="ARBA" id="ARBA00022448"/>
    </source>
</evidence>
<feature type="transmembrane region" description="Helical" evidence="10">
    <location>
        <begin position="362"/>
        <end position="386"/>
    </location>
</feature>
<protein>
    <submittedName>
        <fullName evidence="11">Chloride channel protein</fullName>
    </submittedName>
</protein>
<evidence type="ECO:0000256" key="10">
    <source>
        <dbReference type="SAM" id="Phobius"/>
    </source>
</evidence>
<dbReference type="PANTHER" id="PTHR43427:SF6">
    <property type="entry name" value="CHLORIDE CHANNEL PROTEIN CLC-E"/>
    <property type="match status" value="1"/>
</dbReference>
<evidence type="ECO:0000256" key="3">
    <source>
        <dbReference type="ARBA" id="ARBA00022692"/>
    </source>
</evidence>
<feature type="transmembrane region" description="Helical" evidence="10">
    <location>
        <begin position="63"/>
        <end position="82"/>
    </location>
</feature>
<keyword evidence="4 10" id="KW-1133">Transmembrane helix</keyword>
<sequence>MIISIATIRKHLALPKTSWQICLLAIIGGAASALLVVLFTLTIEEIQQLYLIKRDNYNSLDEVSRFHLPIIGSLIILLMAWLTGYKYIRTGIPFVLHRLKVAHGIIPFKNTLNQFWGSAVALASGFSVGREGPAVHLGAACSSYLGSALKLPHNSVRTLCACGIAAGIAATFNTPIAAVIFVMEVVMREYKAHVFVPVMLASIVGSLITRSVFGTSHNFQHFNTVALEHQHYFSLVLLAIVLGILAAAFNKYLVVIIKKSVKYHIVPRLILAALITGTLGYLVPGAMGTGTSAIDISLTNNLPLGFLFSLLIAKLLMTMFALGLGIPGGIIGPTISIGAITGALVGAIIIQVLPGEHVSSDFILMGMAGFMAASLNAPLATLLAVVELSGQLELVVPGMIVITIASIVSRQLCKNESIFIMQLDAQNLLYRKPPVEESLQNIGALAVMKDDLLILDQASPRTIIGELLHSHESQLIINKEPASQTDDPNNYYWAQLDAEAFDDENEGEDIEHHLAKKLILHKLIPLSHQVTLAEAYLALVEQRSGAVYIYHKDINDCIGLVTFEQLRIYLLEGKLN</sequence>
<keyword evidence="12" id="KW-1185">Reference proteome</keyword>
<dbReference type="InterPro" id="IPR001807">
    <property type="entry name" value="ClC"/>
</dbReference>
<dbReference type="EMBL" id="VOLT01000002">
    <property type="protein sequence ID" value="TWX70730.1"/>
    <property type="molecule type" value="Genomic_DNA"/>
</dbReference>
<dbReference type="InterPro" id="IPR046342">
    <property type="entry name" value="CBS_dom_sf"/>
</dbReference>
<proteinExistence type="predicted"/>
<evidence type="ECO:0000256" key="8">
    <source>
        <dbReference type="ARBA" id="ARBA00023214"/>
    </source>
</evidence>
<evidence type="ECO:0000256" key="4">
    <source>
        <dbReference type="ARBA" id="ARBA00022989"/>
    </source>
</evidence>
<organism evidence="11 12">
    <name type="scientific">Colwellia demingiae</name>
    <dbReference type="NCBI Taxonomy" id="89401"/>
    <lineage>
        <taxon>Bacteria</taxon>
        <taxon>Pseudomonadati</taxon>
        <taxon>Pseudomonadota</taxon>
        <taxon>Gammaproteobacteria</taxon>
        <taxon>Alteromonadales</taxon>
        <taxon>Colwelliaceae</taxon>
        <taxon>Colwellia</taxon>
    </lineage>
</organism>
<evidence type="ECO:0000256" key="9">
    <source>
        <dbReference type="ARBA" id="ARBA00023303"/>
    </source>
</evidence>
<dbReference type="GO" id="GO:0005254">
    <property type="term" value="F:chloride channel activity"/>
    <property type="evidence" value="ECO:0007669"/>
    <property type="project" value="UniProtKB-KW"/>
</dbReference>
<comment type="subcellular location">
    <subcellularLocation>
        <location evidence="1">Membrane</location>
        <topology evidence="1">Multi-pass membrane protein</topology>
    </subcellularLocation>
</comment>
<dbReference type="CDD" id="cd00400">
    <property type="entry name" value="Voltage_gated_ClC"/>
    <property type="match status" value="1"/>
</dbReference>
<keyword evidence="6 10" id="KW-0472">Membrane</keyword>
<keyword evidence="8" id="KW-0868">Chloride</keyword>
<evidence type="ECO:0000256" key="1">
    <source>
        <dbReference type="ARBA" id="ARBA00004141"/>
    </source>
</evidence>
<keyword evidence="2" id="KW-0813">Transport</keyword>
<keyword evidence="9" id="KW-0407">Ion channel</keyword>
<dbReference type="Gene3D" id="1.10.3080.10">
    <property type="entry name" value="Clc chloride channel"/>
    <property type="match status" value="1"/>
</dbReference>
<feature type="transmembrane region" description="Helical" evidence="10">
    <location>
        <begin position="265"/>
        <end position="283"/>
    </location>
</feature>
<keyword evidence="3 10" id="KW-0812">Transmembrane</keyword>
<dbReference type="AlphaFoldDB" id="A0A5C6QPZ3"/>
<feature type="transmembrane region" description="Helical" evidence="10">
    <location>
        <begin position="330"/>
        <end position="350"/>
    </location>
</feature>
<dbReference type="PRINTS" id="PR00762">
    <property type="entry name" value="CLCHANNEL"/>
</dbReference>
<evidence type="ECO:0000313" key="11">
    <source>
        <dbReference type="EMBL" id="TWX70730.1"/>
    </source>
</evidence>
<dbReference type="Proteomes" id="UP000321822">
    <property type="component" value="Unassembled WGS sequence"/>
</dbReference>
<evidence type="ECO:0000256" key="7">
    <source>
        <dbReference type="ARBA" id="ARBA00023173"/>
    </source>
</evidence>
<feature type="transmembrane region" description="Helical" evidence="10">
    <location>
        <begin position="194"/>
        <end position="213"/>
    </location>
</feature>
<evidence type="ECO:0000313" key="12">
    <source>
        <dbReference type="Proteomes" id="UP000321822"/>
    </source>
</evidence>